<name>A0AAU2HDQ0_9ACTN</name>
<gene>
    <name evidence="1" type="ORF">OHV25_38320</name>
</gene>
<proteinExistence type="predicted"/>
<dbReference type="AlphaFoldDB" id="A0AAU2HDQ0"/>
<organism evidence="1">
    <name type="scientific">Streptomyces sp. NBC_00060</name>
    <dbReference type="NCBI Taxonomy" id="2975636"/>
    <lineage>
        <taxon>Bacteria</taxon>
        <taxon>Bacillati</taxon>
        <taxon>Actinomycetota</taxon>
        <taxon>Actinomycetes</taxon>
        <taxon>Kitasatosporales</taxon>
        <taxon>Streptomycetaceae</taxon>
        <taxon>Streptomyces</taxon>
    </lineage>
</organism>
<accession>A0AAU2HDQ0</accession>
<reference evidence="1" key="1">
    <citation type="submission" date="2022-10" db="EMBL/GenBank/DDBJ databases">
        <title>The complete genomes of actinobacterial strains from the NBC collection.</title>
        <authorList>
            <person name="Joergensen T.S."/>
            <person name="Alvarez Arevalo M."/>
            <person name="Sterndorff E.B."/>
            <person name="Faurdal D."/>
            <person name="Vuksanovic O."/>
            <person name="Mourched A.-S."/>
            <person name="Charusanti P."/>
            <person name="Shaw S."/>
            <person name="Blin K."/>
            <person name="Weber T."/>
        </authorList>
    </citation>
    <scope>NUCLEOTIDE SEQUENCE</scope>
    <source>
        <strain evidence="1">NBC_00060</strain>
    </source>
</reference>
<dbReference type="EMBL" id="CP108253">
    <property type="protein sequence ID" value="WTU45014.1"/>
    <property type="molecule type" value="Genomic_DNA"/>
</dbReference>
<protein>
    <submittedName>
        <fullName evidence="1">Uncharacterized protein</fullName>
    </submittedName>
</protein>
<evidence type="ECO:0000313" key="1">
    <source>
        <dbReference type="EMBL" id="WTU45014.1"/>
    </source>
</evidence>
<sequence length="144" mass="15665">MGSVPDGTYHIKFNNDQFLTVGEEGAVTLLPAQDQGQTFEVRRTREDNYAISKSSRIWPSPFVCYDGAPAAPYEGTRVRVRVSDFPPCEWKITQGAQPGTFTIVVAGGGEPLAIGIAPIPIFPPFLQLTSGSDGDRGWTFEEAK</sequence>